<sequence length="336" mass="36973">MTALVSTCGSDNVIQSIFFLSLSSPLMHPDLHLSNLAQLPLEARRIASAACASNHSAEDVERFLGAVAKVPHSKKNYLLPALYSLLDPKGIPSVEALDTPGPLGLTETSVRQIGDVLRAVYDIHFPRHLGPHIWPRVLGWLLPTLSFPCGYLYDQQGSTAYMLAEPGLYYLVGRAWKYILDTPEKQLRETLLRALSILLADLINAGFAALEELVDGVDGWDQLILLQIQYLSHVLDNRGASLSERDIYCLDVIIFLAVYVDHMSAPEGALVYSPLAPFYEALRDRGVVPLLARAASALAETPSGRAKRPLKYCFQILGRIHGYPGRHPNLIGSDTH</sequence>
<name>A0AAD7FJN5_MYCRO</name>
<dbReference type="Proteomes" id="UP001221757">
    <property type="component" value="Unassembled WGS sequence"/>
</dbReference>
<dbReference type="EMBL" id="JARKIE010000629">
    <property type="protein sequence ID" value="KAJ7623987.1"/>
    <property type="molecule type" value="Genomic_DNA"/>
</dbReference>
<accession>A0AAD7FJN5</accession>
<evidence type="ECO:0000313" key="2">
    <source>
        <dbReference type="Proteomes" id="UP001221757"/>
    </source>
</evidence>
<dbReference type="AlphaFoldDB" id="A0AAD7FJN5"/>
<proteinExistence type="predicted"/>
<gene>
    <name evidence="1" type="ORF">B0H17DRAFT_1151440</name>
</gene>
<keyword evidence="2" id="KW-1185">Reference proteome</keyword>
<evidence type="ECO:0000313" key="1">
    <source>
        <dbReference type="EMBL" id="KAJ7623987.1"/>
    </source>
</evidence>
<protein>
    <submittedName>
        <fullName evidence="1">Uncharacterized protein</fullName>
    </submittedName>
</protein>
<reference evidence="1" key="1">
    <citation type="submission" date="2023-03" db="EMBL/GenBank/DDBJ databases">
        <title>Massive genome expansion in bonnet fungi (Mycena s.s.) driven by repeated elements and novel gene families across ecological guilds.</title>
        <authorList>
            <consortium name="Lawrence Berkeley National Laboratory"/>
            <person name="Harder C.B."/>
            <person name="Miyauchi S."/>
            <person name="Viragh M."/>
            <person name="Kuo A."/>
            <person name="Thoen E."/>
            <person name="Andreopoulos B."/>
            <person name="Lu D."/>
            <person name="Skrede I."/>
            <person name="Drula E."/>
            <person name="Henrissat B."/>
            <person name="Morin E."/>
            <person name="Kohler A."/>
            <person name="Barry K."/>
            <person name="LaButti K."/>
            <person name="Morin E."/>
            <person name="Salamov A."/>
            <person name="Lipzen A."/>
            <person name="Mereny Z."/>
            <person name="Hegedus B."/>
            <person name="Baldrian P."/>
            <person name="Stursova M."/>
            <person name="Weitz H."/>
            <person name="Taylor A."/>
            <person name="Grigoriev I.V."/>
            <person name="Nagy L.G."/>
            <person name="Martin F."/>
            <person name="Kauserud H."/>
        </authorList>
    </citation>
    <scope>NUCLEOTIDE SEQUENCE</scope>
    <source>
        <strain evidence="1">CBHHK067</strain>
    </source>
</reference>
<organism evidence="1 2">
    <name type="scientific">Mycena rosella</name>
    <name type="common">Pink bonnet</name>
    <name type="synonym">Agaricus rosellus</name>
    <dbReference type="NCBI Taxonomy" id="1033263"/>
    <lineage>
        <taxon>Eukaryota</taxon>
        <taxon>Fungi</taxon>
        <taxon>Dikarya</taxon>
        <taxon>Basidiomycota</taxon>
        <taxon>Agaricomycotina</taxon>
        <taxon>Agaricomycetes</taxon>
        <taxon>Agaricomycetidae</taxon>
        <taxon>Agaricales</taxon>
        <taxon>Marasmiineae</taxon>
        <taxon>Mycenaceae</taxon>
        <taxon>Mycena</taxon>
    </lineage>
</organism>
<comment type="caution">
    <text evidence="1">The sequence shown here is derived from an EMBL/GenBank/DDBJ whole genome shotgun (WGS) entry which is preliminary data.</text>
</comment>